<reference evidence="8 9" key="1">
    <citation type="submission" date="2016-10" db="EMBL/GenBank/DDBJ databases">
        <title>Complete genome sequences of three Cupriavidus strains isolated from various Malaysian environments.</title>
        <authorList>
            <person name="Abdullah A.A.-A."/>
            <person name="Shafie N.A.H."/>
            <person name="Lau N.S."/>
        </authorList>
    </citation>
    <scope>NUCLEOTIDE SEQUENCE [LARGE SCALE GENOMIC DNA]</scope>
    <source>
        <strain evidence="8 9">USMAA1020</strain>
    </source>
</reference>
<gene>
    <name evidence="8" type="ORF">BKK80_02790</name>
</gene>
<evidence type="ECO:0000313" key="9">
    <source>
        <dbReference type="Proteomes" id="UP000177515"/>
    </source>
</evidence>
<dbReference type="InterPro" id="IPR037185">
    <property type="entry name" value="EmrE-like"/>
</dbReference>
<comment type="similarity">
    <text evidence="2">Belongs to the EamA transporter family.</text>
</comment>
<dbReference type="Proteomes" id="UP000177515">
    <property type="component" value="Chromosome 1"/>
</dbReference>
<evidence type="ECO:0000256" key="6">
    <source>
        <dbReference type="SAM" id="Phobius"/>
    </source>
</evidence>
<dbReference type="PANTHER" id="PTHR32322:SF2">
    <property type="entry name" value="EAMA DOMAIN-CONTAINING PROTEIN"/>
    <property type="match status" value="1"/>
</dbReference>
<feature type="transmembrane region" description="Helical" evidence="6">
    <location>
        <begin position="100"/>
        <end position="121"/>
    </location>
</feature>
<feature type="transmembrane region" description="Helical" evidence="6">
    <location>
        <begin position="133"/>
        <end position="152"/>
    </location>
</feature>
<evidence type="ECO:0000256" key="5">
    <source>
        <dbReference type="ARBA" id="ARBA00023136"/>
    </source>
</evidence>
<feature type="transmembrane region" description="Helical" evidence="6">
    <location>
        <begin position="74"/>
        <end position="94"/>
    </location>
</feature>
<evidence type="ECO:0000256" key="3">
    <source>
        <dbReference type="ARBA" id="ARBA00022692"/>
    </source>
</evidence>
<feature type="transmembrane region" description="Helical" evidence="6">
    <location>
        <begin position="21"/>
        <end position="39"/>
    </location>
</feature>
<keyword evidence="9" id="KW-1185">Reference proteome</keyword>
<evidence type="ECO:0000256" key="1">
    <source>
        <dbReference type="ARBA" id="ARBA00004141"/>
    </source>
</evidence>
<evidence type="ECO:0000313" key="8">
    <source>
        <dbReference type="EMBL" id="AOZ04872.1"/>
    </source>
</evidence>
<evidence type="ECO:0000256" key="2">
    <source>
        <dbReference type="ARBA" id="ARBA00007362"/>
    </source>
</evidence>
<sequence length="304" mass="32163">MTNPASAPPAHAATGGTWRMVAAMALSGTIGAFVVMSGQPPIDVVWFRCLLGGLALLGALALQRGWRPMDTRQWSWLALGGIALILNWICLFSAYRYSGISIATVVYHTQPFFLLWLVALFQRERVGAGRLPWLLLAFAGVVLITGLEHGGSGTPGRLLAGVALSLVAALLYAVTTFATRRLQGLPPAQIAGLQMLLGVPLLLPLAHPAPGSYGAQAWGALLALGLLHTGVMYTWLYAAFQRLGVLSIATLSFIYPLVAIAIDVLVFRVVLSPAQLAGMALVLLAVVANQRGWQLPGGRQAAGR</sequence>
<organism evidence="8 9">
    <name type="scientific">Cupriavidus malaysiensis</name>
    <dbReference type="NCBI Taxonomy" id="367825"/>
    <lineage>
        <taxon>Bacteria</taxon>
        <taxon>Pseudomonadati</taxon>
        <taxon>Pseudomonadota</taxon>
        <taxon>Betaproteobacteria</taxon>
        <taxon>Burkholderiales</taxon>
        <taxon>Burkholderiaceae</taxon>
        <taxon>Cupriavidus</taxon>
    </lineage>
</organism>
<dbReference type="InterPro" id="IPR050638">
    <property type="entry name" value="AA-Vitamin_Transporters"/>
</dbReference>
<feature type="transmembrane region" description="Helical" evidence="6">
    <location>
        <begin position="215"/>
        <end position="236"/>
    </location>
</feature>
<dbReference type="Pfam" id="PF00892">
    <property type="entry name" value="EamA"/>
    <property type="match status" value="2"/>
</dbReference>
<keyword evidence="4 6" id="KW-1133">Transmembrane helix</keyword>
<keyword evidence="3 6" id="KW-0812">Transmembrane</keyword>
<evidence type="ECO:0000256" key="4">
    <source>
        <dbReference type="ARBA" id="ARBA00022989"/>
    </source>
</evidence>
<accession>A0ABN4TCF3</accession>
<feature type="transmembrane region" description="Helical" evidence="6">
    <location>
        <begin position="243"/>
        <end position="262"/>
    </location>
</feature>
<proteinExistence type="inferred from homology"/>
<dbReference type="PANTHER" id="PTHR32322">
    <property type="entry name" value="INNER MEMBRANE TRANSPORTER"/>
    <property type="match status" value="1"/>
</dbReference>
<feature type="transmembrane region" description="Helical" evidence="6">
    <location>
        <begin position="45"/>
        <end position="62"/>
    </location>
</feature>
<dbReference type="SUPFAM" id="SSF103481">
    <property type="entry name" value="Multidrug resistance efflux transporter EmrE"/>
    <property type="match status" value="2"/>
</dbReference>
<feature type="transmembrane region" description="Helical" evidence="6">
    <location>
        <begin position="158"/>
        <end position="178"/>
    </location>
</feature>
<dbReference type="EMBL" id="CP017754">
    <property type="protein sequence ID" value="AOZ04872.1"/>
    <property type="molecule type" value="Genomic_DNA"/>
</dbReference>
<comment type="subcellular location">
    <subcellularLocation>
        <location evidence="1">Membrane</location>
        <topology evidence="1">Multi-pass membrane protein</topology>
    </subcellularLocation>
</comment>
<name>A0ABN4TCF3_9BURK</name>
<keyword evidence="5 6" id="KW-0472">Membrane</keyword>
<protein>
    <recommendedName>
        <fullName evidence="7">EamA domain-containing protein</fullName>
    </recommendedName>
</protein>
<feature type="transmembrane region" description="Helical" evidence="6">
    <location>
        <begin position="268"/>
        <end position="289"/>
    </location>
</feature>
<dbReference type="InterPro" id="IPR000620">
    <property type="entry name" value="EamA_dom"/>
</dbReference>
<dbReference type="RefSeq" id="WP_071010771.1">
    <property type="nucleotide sequence ID" value="NZ_CP017754.1"/>
</dbReference>
<feature type="domain" description="EamA" evidence="7">
    <location>
        <begin position="22"/>
        <end position="145"/>
    </location>
</feature>
<feature type="domain" description="EamA" evidence="7">
    <location>
        <begin position="160"/>
        <end position="287"/>
    </location>
</feature>
<evidence type="ECO:0000259" key="7">
    <source>
        <dbReference type="Pfam" id="PF00892"/>
    </source>
</evidence>